<reference evidence="2 3" key="1">
    <citation type="submission" date="2015-01" db="EMBL/GenBank/DDBJ databases">
        <title>Comparative genomics of the lactic acid bacteria isolated from the honey bee gut.</title>
        <authorList>
            <person name="Ellegaard K.M."/>
            <person name="Tamarit D."/>
            <person name="Javelind E."/>
            <person name="Olofsson T."/>
            <person name="Andersson S.G."/>
            <person name="Vasquez A."/>
        </authorList>
    </citation>
    <scope>NUCLEOTIDE SEQUENCE [LARGE SCALE GENOMIC DNA]</scope>
    <source>
        <strain evidence="2 3">Hma8</strain>
    </source>
</reference>
<evidence type="ECO:0008006" key="4">
    <source>
        <dbReference type="Google" id="ProtNLM"/>
    </source>
</evidence>
<feature type="transmembrane region" description="Helical" evidence="1">
    <location>
        <begin position="168"/>
        <end position="193"/>
    </location>
</feature>
<dbReference type="PATRIC" id="fig|1218507.3.peg.869"/>
<protein>
    <recommendedName>
        <fullName evidence="4">Antibiotic transporter permease</fullName>
    </recommendedName>
</protein>
<keyword evidence="1" id="KW-0472">Membrane</keyword>
<evidence type="ECO:0000256" key="1">
    <source>
        <dbReference type="SAM" id="Phobius"/>
    </source>
</evidence>
<dbReference type="AlphaFoldDB" id="A0A0F4LEA8"/>
<feature type="transmembrane region" description="Helical" evidence="1">
    <location>
        <begin position="48"/>
        <end position="71"/>
    </location>
</feature>
<dbReference type="EMBL" id="JXLI01000009">
    <property type="protein sequence ID" value="KJY57172.1"/>
    <property type="molecule type" value="Genomic_DNA"/>
</dbReference>
<accession>A0A0F4LEA8</accession>
<dbReference type="STRING" id="1218507.JF74_07000"/>
<sequence>MFATQFSSLSFLNNWRTKLTYFFITPMINLALLVLINMQYSNQFNWDVAISSIAMDAAVLALETFCSAVITDANLKIDFELIAKKPFSFRYWLTKCFVAIIIGCTLALINLFLLYLVGAPLVIIKRALLMLPLSCIYGCALGFVSWAISWQMNDPYFLENIFSSLAQLISGVLVVISAYPDWLKAIALLFPFAEPVTYIKTGHANLIYSIFITFIWLIIGIFAYIIQIKPVLAKGKHHY</sequence>
<dbReference type="Proteomes" id="UP000033531">
    <property type="component" value="Unassembled WGS sequence"/>
</dbReference>
<comment type="caution">
    <text evidence="2">The sequence shown here is derived from an EMBL/GenBank/DDBJ whole genome shotgun (WGS) entry which is preliminary data.</text>
</comment>
<gene>
    <name evidence="2" type="ORF">JF74_07000</name>
</gene>
<evidence type="ECO:0000313" key="2">
    <source>
        <dbReference type="EMBL" id="KJY57172.1"/>
    </source>
</evidence>
<feature type="transmembrane region" description="Helical" evidence="1">
    <location>
        <begin position="128"/>
        <end position="148"/>
    </location>
</feature>
<dbReference type="HOGENOM" id="CLU_100110_0_0_9"/>
<keyword evidence="1" id="KW-0812">Transmembrane</keyword>
<dbReference type="OrthoDB" id="2168834at2"/>
<proteinExistence type="predicted"/>
<name>A0A0F4LEA8_9LACO</name>
<evidence type="ECO:0000313" key="3">
    <source>
        <dbReference type="Proteomes" id="UP000033531"/>
    </source>
</evidence>
<feature type="transmembrane region" description="Helical" evidence="1">
    <location>
        <begin position="91"/>
        <end position="116"/>
    </location>
</feature>
<organism evidence="2 3">
    <name type="scientific">Lactobacillus melliventris</name>
    <dbReference type="NCBI Taxonomy" id="1218507"/>
    <lineage>
        <taxon>Bacteria</taxon>
        <taxon>Bacillati</taxon>
        <taxon>Bacillota</taxon>
        <taxon>Bacilli</taxon>
        <taxon>Lactobacillales</taxon>
        <taxon>Lactobacillaceae</taxon>
        <taxon>Lactobacillus</taxon>
    </lineage>
</organism>
<feature type="transmembrane region" description="Helical" evidence="1">
    <location>
        <begin position="20"/>
        <end position="36"/>
    </location>
</feature>
<feature type="transmembrane region" description="Helical" evidence="1">
    <location>
        <begin position="205"/>
        <end position="226"/>
    </location>
</feature>
<dbReference type="RefSeq" id="WP_046324657.1">
    <property type="nucleotide sequence ID" value="NZ_JBHTMT010000003.1"/>
</dbReference>
<keyword evidence="1" id="KW-1133">Transmembrane helix</keyword>